<feature type="compositionally biased region" description="Low complexity" evidence="9">
    <location>
        <begin position="828"/>
        <end position="841"/>
    </location>
</feature>
<feature type="compositionally biased region" description="Basic and acidic residues" evidence="9">
    <location>
        <begin position="154"/>
        <end position="165"/>
    </location>
</feature>
<gene>
    <name evidence="10" type="ORF">CA3LBN_001549</name>
</gene>
<keyword evidence="4" id="KW-0653">Protein transport</keyword>
<feature type="coiled-coil region" evidence="8">
    <location>
        <begin position="532"/>
        <end position="668"/>
    </location>
</feature>
<keyword evidence="7" id="KW-0539">Nucleus</keyword>
<organism evidence="10 11">
    <name type="scientific">Candidozyma haemuli</name>
    <dbReference type="NCBI Taxonomy" id="45357"/>
    <lineage>
        <taxon>Eukaryota</taxon>
        <taxon>Fungi</taxon>
        <taxon>Dikarya</taxon>
        <taxon>Ascomycota</taxon>
        <taxon>Saccharomycotina</taxon>
        <taxon>Pichiomycetes</taxon>
        <taxon>Metschnikowiaceae</taxon>
        <taxon>Candidozyma</taxon>
    </lineage>
</organism>
<keyword evidence="5" id="KW-0811">Translocation</keyword>
<reference evidence="10 11" key="1">
    <citation type="submission" date="2021-06" db="EMBL/GenBank/DDBJ databases">
        <title>Candida outbreak in Lebanon.</title>
        <authorList>
            <person name="Finianos M."/>
        </authorList>
    </citation>
    <scope>NUCLEOTIDE SEQUENCE [LARGE SCALE GENOMIC DNA]</scope>
    <source>
        <strain evidence="10">CA3LBN</strain>
    </source>
</reference>
<sequence length="1696" mass="191671">MLHIFLETPTYGYMDLAAKRSQKSTITTTSSMFKKIFRPPSSRSKKEIEKTFFDKGPTIRVTSLTDSDLQRYREDNGPSDTKCEISTDKTEKKDLRKDLFSGIDPSDITIEDLDPYADKNRVRRSRSFTLPPSKPPSAFKLPRSKTVHFADQSESLKRLRKRASEEESSSVYSDESADLRGIHGKVQERLTGIFKEEDCEFKANEETKPAEGTCSVQAGTKQKSSESPLGDEELTIHERIDEKSPEPSSDDSLSPNMANIEVSPDTKDWDHTIYVSCDENGRNIIKQLSDLYQKHFPDTNLDFDDLGELIISIDSGIGDSIQQNKFCQSLLASEKKRANDAEADVEAWKQQFDEINSKYEELNAIQTERQNRLEGEIEHILEKSSKELEASNEVIEDLRNQLRENSQRCDDQEHAIEALTGKEGVLLKEKESLETDLSKSFRENELLKKAIEEIKSKSLEDSKANNLRVIDLKSENNDLKESLYATNQDREVLWTTKVDLERKLQDYIIKIESLGTAEKECKATISQKDATIAEKMCIIENFESNAQKYEEASEALARKNLQLKIDLEACQTERLNFETRVEELSLERESFLQSLESLQRKVDDGSKELKEVESKNLEASKQLRNLFDKQQQEAAQSSKELENKELEKKSLEQKVFDLNAEVLQLKKEVKTRRANFHTCFDGFETMKWSNNFTVETMKKLLKSTYEAMAPFLAREAASANAQLYYEVNRIMVFSKDNQTSLTELTTALVESSRQVSREYAETLEALRMEKKGRAESQRESMAVIRRLARTNRRMQKASQQIEEISIPANMHAGRKRQVRDCPTYAIAQSSQSPSPQNISSESTERNNTSPRKRDKLRSWWPWKKAATESPAHSVNTNESSGASVARRKQNTLKSQRSTFFVKLRLSRKKHSIDLRSPCNLGPGVCTTKVCAVNTSRSSAFKIPFADFSTNVVVKDNEQLFFASGDTVIAMDLTSPAHNFKLLNLGDSHRINSIQLNHTHSLLALICRRCIIVVCLKRIPFLDPNQPWEPLKFVINLSSDVQSVSWHPASYSATDLVVLTKERLQSFDIIKSTTKAKFDEKLEDLALRETPISIAFGSALSLSGSLSLYYSSASGYIYSLFPLIYPGFHLGASKSAVDSFVSETQELVSMVEGKFPPRVIAGHPSNNDLLVQLNFGLDLQNQIESPLLNSSDPFKVLRLKHLPMDPLISGPYAQVAANSSLTSLDTNTAASVIIAHHDSESQFEMTYLAQLSPLVMSSAFDIPRPDAPQYTASSQAKKDNDKYVKPKKGFGLAFASDDESDDEASTNSQFVDYSKAWEIYELKVKCQDFILSHQKLTSLSVEHYKKKSPGAASVIAQTFGRILLCVKDKVQVVDCSQWFGELEDGFPLGVAEFYSVKTTFSVEKPLTAIALIHDVGDPSDPYLFMRSLGGEIVVAQVYPEDGSDDEAGGGEEDPAQVQANFDAKTVHDIGISANELKRMLKYPSNAQTTFSSKTRNAEDLIALSKISDVTRAHIHQLSKFIIALVGKLEVQQKRNLMHSSLLDGDKPIEDFKQRIPMYTKRIEELLARQKHLLKRGNDIESKIIKRFEDSKRFASLPISHKEKAWMHELNDLTREIIKGSPEKASLEQQVKKLDSIIREACQKKDDTPDLEGSMKELSLYNNLHNVVQHMHRQGKIIEVAKERLQADVERVDALVEV</sequence>
<evidence type="ECO:0000256" key="7">
    <source>
        <dbReference type="ARBA" id="ARBA00023242"/>
    </source>
</evidence>
<protein>
    <recommendedName>
        <fullName evidence="12">Nucleoporin Nup159/Nup146 N-terminal domain-containing protein</fullName>
    </recommendedName>
</protein>
<keyword evidence="8" id="KW-0175">Coiled coil</keyword>
<evidence type="ECO:0000256" key="1">
    <source>
        <dbReference type="ARBA" id="ARBA00004567"/>
    </source>
</evidence>
<feature type="region of interest" description="Disordered" evidence="9">
    <location>
        <begin position="123"/>
        <end position="177"/>
    </location>
</feature>
<keyword evidence="3" id="KW-0509">mRNA transport</keyword>
<evidence type="ECO:0000313" key="10">
    <source>
        <dbReference type="EMBL" id="QWU87284.1"/>
    </source>
</evidence>
<evidence type="ECO:0000256" key="8">
    <source>
        <dbReference type="SAM" id="Coils"/>
    </source>
</evidence>
<feature type="region of interest" description="Disordered" evidence="9">
    <location>
        <begin position="204"/>
        <end position="264"/>
    </location>
</feature>
<feature type="compositionally biased region" description="Polar residues" evidence="9">
    <location>
        <begin position="214"/>
        <end position="227"/>
    </location>
</feature>
<evidence type="ECO:0000256" key="6">
    <source>
        <dbReference type="ARBA" id="ARBA00023132"/>
    </source>
</evidence>
<name>A0ABX8I2F6_9ASCO</name>
<dbReference type="InterPro" id="IPR037700">
    <property type="entry name" value="NUP88/NUP82"/>
</dbReference>
<feature type="compositionally biased region" description="Low complexity" evidence="9">
    <location>
        <begin position="246"/>
        <end position="255"/>
    </location>
</feature>
<comment type="subcellular location">
    <subcellularLocation>
        <location evidence="1">Nucleus</location>
        <location evidence="1">Nuclear pore complex</location>
    </subcellularLocation>
</comment>
<keyword evidence="2" id="KW-0813">Transport</keyword>
<evidence type="ECO:0000256" key="9">
    <source>
        <dbReference type="SAM" id="MobiDB-lite"/>
    </source>
</evidence>
<evidence type="ECO:0000256" key="4">
    <source>
        <dbReference type="ARBA" id="ARBA00022927"/>
    </source>
</evidence>
<feature type="coiled-coil region" evidence="8">
    <location>
        <begin position="331"/>
        <end position="415"/>
    </location>
</feature>
<evidence type="ECO:0008006" key="12">
    <source>
        <dbReference type="Google" id="ProtNLM"/>
    </source>
</evidence>
<evidence type="ECO:0000256" key="2">
    <source>
        <dbReference type="ARBA" id="ARBA00022448"/>
    </source>
</evidence>
<evidence type="ECO:0000256" key="3">
    <source>
        <dbReference type="ARBA" id="ARBA00022816"/>
    </source>
</evidence>
<dbReference type="PANTHER" id="PTHR13257">
    <property type="entry name" value="NUCLEOPORIN NUP84-RELATED"/>
    <property type="match status" value="1"/>
</dbReference>
<accession>A0ABX8I2F6</accession>
<feature type="compositionally biased region" description="Basic and acidic residues" evidence="9">
    <location>
        <begin position="234"/>
        <end position="245"/>
    </location>
</feature>
<proteinExistence type="predicted"/>
<dbReference type="EMBL" id="CP076662">
    <property type="protein sequence ID" value="QWU87284.1"/>
    <property type="molecule type" value="Genomic_DNA"/>
</dbReference>
<evidence type="ECO:0000256" key="5">
    <source>
        <dbReference type="ARBA" id="ARBA00023010"/>
    </source>
</evidence>
<dbReference type="PANTHER" id="PTHR13257:SF0">
    <property type="entry name" value="NUCLEAR PORE COMPLEX PROTEIN NUP88"/>
    <property type="match status" value="1"/>
</dbReference>
<feature type="compositionally biased region" description="Polar residues" evidence="9">
    <location>
        <begin position="870"/>
        <end position="882"/>
    </location>
</feature>
<keyword evidence="11" id="KW-1185">Reference proteome</keyword>
<keyword evidence="6" id="KW-0906">Nuclear pore complex</keyword>
<dbReference type="Proteomes" id="UP000825434">
    <property type="component" value="Chromosome 2"/>
</dbReference>
<feature type="region of interest" description="Disordered" evidence="9">
    <location>
        <begin position="827"/>
        <end position="889"/>
    </location>
</feature>
<evidence type="ECO:0000313" key="11">
    <source>
        <dbReference type="Proteomes" id="UP000825434"/>
    </source>
</evidence>